<dbReference type="AlphaFoldDB" id="A0A2I0ALA5"/>
<keyword evidence="1" id="KW-1133">Transmembrane helix</keyword>
<sequence>MKKSSLEGLYSVIFGKKKEEKKRALQLELSYNNESEEISYFLTPLLSPFFFLSLSLYLLWDLFSGICSCGSAWLHPSFSEKKAVDKLWVRAACWPPERSGAVKGE</sequence>
<evidence type="ECO:0000313" key="3">
    <source>
        <dbReference type="Proteomes" id="UP000236161"/>
    </source>
</evidence>
<gene>
    <name evidence="2" type="ORF">AXF42_Ash014851</name>
</gene>
<dbReference type="Proteomes" id="UP000236161">
    <property type="component" value="Unassembled WGS sequence"/>
</dbReference>
<dbReference type="EMBL" id="KZ451973">
    <property type="protein sequence ID" value="PKA56348.1"/>
    <property type="molecule type" value="Genomic_DNA"/>
</dbReference>
<keyword evidence="1" id="KW-0472">Membrane</keyword>
<feature type="transmembrane region" description="Helical" evidence="1">
    <location>
        <begin position="38"/>
        <end position="60"/>
    </location>
</feature>
<reference evidence="2 3" key="1">
    <citation type="journal article" date="2017" name="Nature">
        <title>The Apostasia genome and the evolution of orchids.</title>
        <authorList>
            <person name="Zhang G.Q."/>
            <person name="Liu K.W."/>
            <person name="Li Z."/>
            <person name="Lohaus R."/>
            <person name="Hsiao Y.Y."/>
            <person name="Niu S.C."/>
            <person name="Wang J.Y."/>
            <person name="Lin Y.C."/>
            <person name="Xu Q."/>
            <person name="Chen L.J."/>
            <person name="Yoshida K."/>
            <person name="Fujiwara S."/>
            <person name="Wang Z.W."/>
            <person name="Zhang Y.Q."/>
            <person name="Mitsuda N."/>
            <person name="Wang M."/>
            <person name="Liu G.H."/>
            <person name="Pecoraro L."/>
            <person name="Huang H.X."/>
            <person name="Xiao X.J."/>
            <person name="Lin M."/>
            <person name="Wu X.Y."/>
            <person name="Wu W.L."/>
            <person name="Chen Y.Y."/>
            <person name="Chang S.B."/>
            <person name="Sakamoto S."/>
            <person name="Ohme-Takagi M."/>
            <person name="Yagi M."/>
            <person name="Zeng S.J."/>
            <person name="Shen C.Y."/>
            <person name="Yeh C.M."/>
            <person name="Luo Y.B."/>
            <person name="Tsai W.C."/>
            <person name="Van de Peer Y."/>
            <person name="Liu Z.J."/>
        </authorList>
    </citation>
    <scope>NUCLEOTIDE SEQUENCE [LARGE SCALE GENOMIC DNA]</scope>
    <source>
        <strain evidence="3">cv. Shenzhen</strain>
        <tissue evidence="2">Stem</tissue>
    </source>
</reference>
<keyword evidence="1" id="KW-0812">Transmembrane</keyword>
<evidence type="ECO:0000313" key="2">
    <source>
        <dbReference type="EMBL" id="PKA56348.1"/>
    </source>
</evidence>
<evidence type="ECO:0000256" key="1">
    <source>
        <dbReference type="SAM" id="Phobius"/>
    </source>
</evidence>
<proteinExistence type="predicted"/>
<protein>
    <submittedName>
        <fullName evidence="2">Uncharacterized protein</fullName>
    </submittedName>
</protein>
<keyword evidence="3" id="KW-1185">Reference proteome</keyword>
<accession>A0A2I0ALA5</accession>
<name>A0A2I0ALA5_9ASPA</name>
<organism evidence="2 3">
    <name type="scientific">Apostasia shenzhenica</name>
    <dbReference type="NCBI Taxonomy" id="1088818"/>
    <lineage>
        <taxon>Eukaryota</taxon>
        <taxon>Viridiplantae</taxon>
        <taxon>Streptophyta</taxon>
        <taxon>Embryophyta</taxon>
        <taxon>Tracheophyta</taxon>
        <taxon>Spermatophyta</taxon>
        <taxon>Magnoliopsida</taxon>
        <taxon>Liliopsida</taxon>
        <taxon>Asparagales</taxon>
        <taxon>Orchidaceae</taxon>
        <taxon>Apostasioideae</taxon>
        <taxon>Apostasia</taxon>
    </lineage>
</organism>